<name>A0A084QPA7_STAC4</name>
<protein>
    <submittedName>
        <fullName evidence="2">Uncharacterized protein</fullName>
    </submittedName>
</protein>
<dbReference type="InterPro" id="IPR029063">
    <property type="entry name" value="SAM-dependent_MTases_sf"/>
</dbReference>
<dbReference type="AlphaFoldDB" id="A0A084QPA7"/>
<comment type="similarity">
    <text evidence="1">Belongs to the methyltransferase superfamily. LaeA methyltransferase family.</text>
</comment>
<evidence type="ECO:0000313" key="3">
    <source>
        <dbReference type="Proteomes" id="UP000028524"/>
    </source>
</evidence>
<dbReference type="SUPFAM" id="SSF53335">
    <property type="entry name" value="S-adenosyl-L-methionine-dependent methyltransferases"/>
    <property type="match status" value="1"/>
</dbReference>
<dbReference type="PANTHER" id="PTHR43591">
    <property type="entry name" value="METHYLTRANSFERASE"/>
    <property type="match status" value="1"/>
</dbReference>
<gene>
    <name evidence="2" type="ORF">S40285_06133</name>
</gene>
<proteinExistence type="inferred from homology"/>
<dbReference type="OMA" id="DYQHITW"/>
<evidence type="ECO:0000313" key="2">
    <source>
        <dbReference type="EMBL" id="KFA65792.1"/>
    </source>
</evidence>
<organism evidence="2 3">
    <name type="scientific">Stachybotrys chlorohalonatus (strain IBT 40285)</name>
    <dbReference type="NCBI Taxonomy" id="1283841"/>
    <lineage>
        <taxon>Eukaryota</taxon>
        <taxon>Fungi</taxon>
        <taxon>Dikarya</taxon>
        <taxon>Ascomycota</taxon>
        <taxon>Pezizomycotina</taxon>
        <taxon>Sordariomycetes</taxon>
        <taxon>Hypocreomycetidae</taxon>
        <taxon>Hypocreales</taxon>
        <taxon>Stachybotryaceae</taxon>
        <taxon>Stachybotrys</taxon>
    </lineage>
</organism>
<evidence type="ECO:0000256" key="1">
    <source>
        <dbReference type="ARBA" id="ARBA00038158"/>
    </source>
</evidence>
<reference evidence="2 3" key="1">
    <citation type="journal article" date="2014" name="BMC Genomics">
        <title>Comparative genome sequencing reveals chemotype-specific gene clusters in the toxigenic black mold Stachybotrys.</title>
        <authorList>
            <person name="Semeiks J."/>
            <person name="Borek D."/>
            <person name="Otwinowski Z."/>
            <person name="Grishin N.V."/>
        </authorList>
    </citation>
    <scope>NUCLEOTIDE SEQUENCE [LARGE SCALE GENOMIC DNA]</scope>
    <source>
        <strain evidence="2 3">IBT 40285</strain>
    </source>
</reference>
<dbReference type="OrthoDB" id="417697at2759"/>
<dbReference type="Gene3D" id="3.40.50.150">
    <property type="entry name" value="Vaccinia Virus protein VP39"/>
    <property type="match status" value="1"/>
</dbReference>
<dbReference type="Proteomes" id="UP000028524">
    <property type="component" value="Unassembled WGS sequence"/>
</dbReference>
<dbReference type="HOGENOM" id="CLU_010595_9_1_1"/>
<dbReference type="InParanoid" id="A0A084QPA7"/>
<dbReference type="PANTHER" id="PTHR43591:SF50">
    <property type="entry name" value="METHYLTRANSFERASE DOMAIN-CONTAINING PROTEIN-RELATED"/>
    <property type="match status" value="1"/>
</dbReference>
<accession>A0A084QPA7</accession>
<dbReference type="CDD" id="cd02440">
    <property type="entry name" value="AdoMet_MTases"/>
    <property type="match status" value="1"/>
</dbReference>
<dbReference type="Pfam" id="PF13489">
    <property type="entry name" value="Methyltransf_23"/>
    <property type="match status" value="1"/>
</dbReference>
<sequence>MPSMPDTTGVRSPTQPWTDTIYPFNRGDIDAELERLNYNHFNVFVPLTGGLVPPHILNELKESANPRVADVATGNGIWLLSLADILSSQAELYGFDLDPLKFPSSVSPVANVTFQQQDVLLPFPTELQATFDLVHVRLLFFGLKTNDWDIAIRNMAKLLKPGGWILWEEIGQMSVRAFPPSSAFEEWWRAHMIHGVKNGRDPFQLRIPYTLLNKFKNADLINCDDKIWFTWGSNSVPQSSVPPVLINSIKPMLAAVVEDGGLGNVQAMEDIARLEETIVREVQEGARIGFDWHWAWGMRVE</sequence>
<dbReference type="STRING" id="1283841.A0A084QPA7"/>
<dbReference type="EMBL" id="KL660554">
    <property type="protein sequence ID" value="KFA65792.1"/>
    <property type="molecule type" value="Genomic_DNA"/>
</dbReference>
<keyword evidence="3" id="KW-1185">Reference proteome</keyword>